<evidence type="ECO:0000256" key="1">
    <source>
        <dbReference type="SAM" id="MobiDB-lite"/>
    </source>
</evidence>
<name>A0ABQ8UA17_9EUKA</name>
<proteinExistence type="predicted"/>
<organism evidence="2 3">
    <name type="scientific">Paratrimastix pyriformis</name>
    <dbReference type="NCBI Taxonomy" id="342808"/>
    <lineage>
        <taxon>Eukaryota</taxon>
        <taxon>Metamonada</taxon>
        <taxon>Preaxostyla</taxon>
        <taxon>Paratrimastigidae</taxon>
        <taxon>Paratrimastix</taxon>
    </lineage>
</organism>
<protein>
    <submittedName>
        <fullName evidence="2">Uncharacterized protein</fullName>
    </submittedName>
</protein>
<feature type="region of interest" description="Disordered" evidence="1">
    <location>
        <begin position="31"/>
        <end position="78"/>
    </location>
</feature>
<accession>A0ABQ8UA17</accession>
<feature type="compositionally biased region" description="Acidic residues" evidence="1">
    <location>
        <begin position="55"/>
        <end position="71"/>
    </location>
</feature>
<sequence>MRLFPGTTAFHLLDPLPEAGSHCRCFSRGTIHTSRRSPGLHPEPGGPGSAADDPRDGDEEEEEEDDEEEDGAGAKKPTGRMRFVHKYPYLLYLQLGLIPLFKFPKHQMEFCPLILPTPSPSTRRHTV</sequence>
<keyword evidence="3" id="KW-1185">Reference proteome</keyword>
<dbReference type="EMBL" id="JAPMOS010000137">
    <property type="protein sequence ID" value="KAJ4454726.1"/>
    <property type="molecule type" value="Genomic_DNA"/>
</dbReference>
<evidence type="ECO:0000313" key="2">
    <source>
        <dbReference type="EMBL" id="KAJ4454726.1"/>
    </source>
</evidence>
<evidence type="ECO:0000313" key="3">
    <source>
        <dbReference type="Proteomes" id="UP001141327"/>
    </source>
</evidence>
<reference evidence="2" key="1">
    <citation type="journal article" date="2022" name="bioRxiv">
        <title>Genomics of Preaxostyla Flagellates Illuminates Evolutionary Transitions and the Path Towards Mitochondrial Loss.</title>
        <authorList>
            <person name="Novak L.V.F."/>
            <person name="Treitli S.C."/>
            <person name="Pyrih J."/>
            <person name="Halakuc P."/>
            <person name="Pipaliya S.V."/>
            <person name="Vacek V."/>
            <person name="Brzon O."/>
            <person name="Soukal P."/>
            <person name="Eme L."/>
            <person name="Dacks J.B."/>
            <person name="Karnkowska A."/>
            <person name="Elias M."/>
            <person name="Hampl V."/>
        </authorList>
    </citation>
    <scope>NUCLEOTIDE SEQUENCE</scope>
    <source>
        <strain evidence="2">RCP-MX</strain>
    </source>
</reference>
<comment type="caution">
    <text evidence="2">The sequence shown here is derived from an EMBL/GenBank/DDBJ whole genome shotgun (WGS) entry which is preliminary data.</text>
</comment>
<gene>
    <name evidence="2" type="ORF">PAPYR_10486</name>
</gene>
<dbReference type="Proteomes" id="UP001141327">
    <property type="component" value="Unassembled WGS sequence"/>
</dbReference>